<dbReference type="CDD" id="cd13585">
    <property type="entry name" value="PBP2_TMBP_like"/>
    <property type="match status" value="1"/>
</dbReference>
<evidence type="ECO:0000313" key="2">
    <source>
        <dbReference type="Proteomes" id="UP000540423"/>
    </source>
</evidence>
<keyword evidence="2" id="KW-1185">Reference proteome</keyword>
<dbReference type="RefSeq" id="WP_185036294.1">
    <property type="nucleotide sequence ID" value="NZ_BNBN01000024.1"/>
</dbReference>
<dbReference type="Gene3D" id="3.40.190.10">
    <property type="entry name" value="Periplasmic binding protein-like II"/>
    <property type="match status" value="2"/>
</dbReference>
<name>A0A7X0HLR1_9ACTN</name>
<dbReference type="InterPro" id="IPR050490">
    <property type="entry name" value="Bact_solute-bd_prot1"/>
</dbReference>
<dbReference type="SUPFAM" id="SSF53850">
    <property type="entry name" value="Periplasmic binding protein-like II"/>
    <property type="match status" value="1"/>
</dbReference>
<evidence type="ECO:0000313" key="1">
    <source>
        <dbReference type="EMBL" id="MBB6439788.1"/>
    </source>
</evidence>
<dbReference type="AlphaFoldDB" id="A0A7X0HLR1"/>
<dbReference type="PANTHER" id="PTHR43649">
    <property type="entry name" value="ARABINOSE-BINDING PROTEIN-RELATED"/>
    <property type="match status" value="1"/>
</dbReference>
<gene>
    <name evidence="1" type="ORF">HNQ79_006300</name>
</gene>
<dbReference type="PANTHER" id="PTHR43649:SF12">
    <property type="entry name" value="DIACETYLCHITOBIOSE BINDING PROTEIN DASA"/>
    <property type="match status" value="1"/>
</dbReference>
<protein>
    <submittedName>
        <fullName evidence="1">Sorbitol/mannitol transport system substrate-binding protein</fullName>
    </submittedName>
</protein>
<comment type="caution">
    <text evidence="1">The sequence shown here is derived from an EMBL/GenBank/DDBJ whole genome shotgun (WGS) entry which is preliminary data.</text>
</comment>
<dbReference type="InterPro" id="IPR006059">
    <property type="entry name" value="SBP"/>
</dbReference>
<dbReference type="EMBL" id="JACHEM010000028">
    <property type="protein sequence ID" value="MBB6439788.1"/>
    <property type="molecule type" value="Genomic_DNA"/>
</dbReference>
<reference evidence="1 2" key="1">
    <citation type="submission" date="2020-08" db="EMBL/GenBank/DDBJ databases">
        <title>Genomic Encyclopedia of Type Strains, Phase IV (KMG-IV): sequencing the most valuable type-strain genomes for metagenomic binning, comparative biology and taxonomic classification.</title>
        <authorList>
            <person name="Goeker M."/>
        </authorList>
    </citation>
    <scope>NUCLEOTIDE SEQUENCE [LARGE SCALE GENOMIC DNA]</scope>
    <source>
        <strain evidence="1 2">DSM 40141</strain>
    </source>
</reference>
<proteinExistence type="predicted"/>
<dbReference type="Proteomes" id="UP000540423">
    <property type="component" value="Unassembled WGS sequence"/>
</dbReference>
<sequence>MHLKQRPRGPGARVGAGTAVVAVMTLVAGCAGAGGTSFGGGDALNVLMVNNPQMVELQKLTAEHFTKETGIKVNFTVLPENDVRDKISQDFSNQAGQYDVATISNFEVPFFAKNGWLRQLDDYAAQDTAFDQDDILKPLRDSLTAEDGKLYAEPFYGESSFLMYRKDVFAEKGLEMPPKPTWQQVADLAAEADGAQSGMKGICLRGLPGWGEVIAPLTTVVNTMGGTWFTEDWEPRLTAPEFKKATKFYVDLVREHGEAGAAQAGYAECLNNMTQGKSAMWYDATAGAGSLEAEGSPVKGKIGYVPAPVDRTESSGWLYTWAWGMQEASKKHDKAWEFISWASGKEYETLAGQQAGWANVPAGKRASTYAHPEYRKAASAFAEVTHQAIASAQPRDPGVQPRPTAGIQFVGVPEFTDLGTKVAQEISEAIAGHQSVDQALRASQKLAEKVAEEYR</sequence>
<dbReference type="Pfam" id="PF01547">
    <property type="entry name" value="SBP_bac_1"/>
    <property type="match status" value="1"/>
</dbReference>
<organism evidence="1 2">
    <name type="scientific">Streptomyces candidus</name>
    <dbReference type="NCBI Taxonomy" id="67283"/>
    <lineage>
        <taxon>Bacteria</taxon>
        <taxon>Bacillati</taxon>
        <taxon>Actinomycetota</taxon>
        <taxon>Actinomycetes</taxon>
        <taxon>Kitasatosporales</taxon>
        <taxon>Streptomycetaceae</taxon>
        <taxon>Streptomyces</taxon>
    </lineage>
</organism>
<dbReference type="PROSITE" id="PS51257">
    <property type="entry name" value="PROKAR_LIPOPROTEIN"/>
    <property type="match status" value="1"/>
</dbReference>
<accession>A0A7X0HLR1</accession>